<sequence length="248" mass="26605">MKKGFIIVFILILVCIAGGSFLAIHLITNTNVDIGEVSEEISIAKEPLNHEQIEDFTSVNLDLTSMDVKIEKSSENAISYRLQDAKKQKLDYSVDDGVLTVKETISDKHFVGHDDNEVIIYTINDSLIVNGNIVAGDVETQNVALKDSRVTSVSGDISIENGNLNNCTFVTTSGDIEFDGQLTGDNTLNTTSGDVSVENINNVSVTASTTSGDIEIGEEELTGSVTRVLGTNNATLTLNTTSGDIEIN</sequence>
<feature type="domain" description="DUF4097" evidence="1">
    <location>
        <begin position="58"/>
        <end position="247"/>
    </location>
</feature>
<name>A0ABR7KG41_9FIRM</name>
<dbReference type="Pfam" id="PF13349">
    <property type="entry name" value="DUF4097"/>
    <property type="match status" value="1"/>
</dbReference>
<comment type="caution">
    <text evidence="2">The sequence shown here is derived from an EMBL/GenBank/DDBJ whole genome shotgun (WGS) entry which is preliminary data.</text>
</comment>
<protein>
    <submittedName>
        <fullName evidence="2">DUF4097 family beta strand repeat protein</fullName>
    </submittedName>
</protein>
<evidence type="ECO:0000313" key="3">
    <source>
        <dbReference type="Proteomes" id="UP000649075"/>
    </source>
</evidence>
<keyword evidence="3" id="KW-1185">Reference proteome</keyword>
<dbReference type="Proteomes" id="UP000649075">
    <property type="component" value="Unassembled WGS sequence"/>
</dbReference>
<accession>A0ABR7KG41</accession>
<reference evidence="2 3" key="1">
    <citation type="submission" date="2020-08" db="EMBL/GenBank/DDBJ databases">
        <authorList>
            <person name="Liu C."/>
            <person name="Sun Q."/>
        </authorList>
    </citation>
    <scope>NUCLEOTIDE SEQUENCE [LARGE SCALE GENOMIC DNA]</scope>
    <source>
        <strain evidence="2 3">L34</strain>
    </source>
</reference>
<dbReference type="EMBL" id="JACRWH010000005">
    <property type="protein sequence ID" value="MBC6011706.1"/>
    <property type="molecule type" value="Genomic_DNA"/>
</dbReference>
<evidence type="ECO:0000313" key="2">
    <source>
        <dbReference type="EMBL" id="MBC6011706.1"/>
    </source>
</evidence>
<organism evidence="2 3">
    <name type="scientific">Holdemanella hominis</name>
    <dbReference type="NCBI Taxonomy" id="2764327"/>
    <lineage>
        <taxon>Bacteria</taxon>
        <taxon>Bacillati</taxon>
        <taxon>Bacillota</taxon>
        <taxon>Erysipelotrichia</taxon>
        <taxon>Erysipelotrichales</taxon>
        <taxon>Erysipelotrichaceae</taxon>
        <taxon>Holdemanella</taxon>
    </lineage>
</organism>
<evidence type="ECO:0000259" key="1">
    <source>
        <dbReference type="Pfam" id="PF13349"/>
    </source>
</evidence>
<dbReference type="InterPro" id="IPR025164">
    <property type="entry name" value="Toastrack_DUF4097"/>
</dbReference>
<dbReference type="RefSeq" id="WP_186998646.1">
    <property type="nucleotide sequence ID" value="NZ_JACRWH010000005.1"/>
</dbReference>
<gene>
    <name evidence="2" type="ORF">H8911_02895</name>
</gene>
<proteinExistence type="predicted"/>